<sequence length="146" mass="16385">MIIARNLGFNLILSMFLLVVSMYAESTEFVVVVNKNNTINALSKREVIDIYMGRYSTFPDGEISKPLDLPAKSAFKNDFYLKLVNKDEQQINAYWARLLFSGRGKPPTSSASLEDALKTIASSQYAIGYIPLSHVTDTVKVVYTFD</sequence>
<dbReference type="Gene3D" id="3.40.190.10">
    <property type="entry name" value="Periplasmic binding protein-like II"/>
    <property type="match status" value="1"/>
</dbReference>
<accession>A0ABT9FCZ9</accession>
<protein>
    <recommendedName>
        <fullName evidence="3">Phosphate ABC transporter substrate-binding protein</fullName>
    </recommendedName>
</protein>
<dbReference type="Proteomes" id="UP001177212">
    <property type="component" value="Unassembled WGS sequence"/>
</dbReference>
<name>A0ABT9FCZ9_9GAMM</name>
<proteinExistence type="predicted"/>
<organism evidence="1 2">
    <name type="scientific">Pseudoalteromonas marina</name>
    <dbReference type="NCBI Taxonomy" id="267375"/>
    <lineage>
        <taxon>Bacteria</taxon>
        <taxon>Pseudomonadati</taxon>
        <taxon>Pseudomonadota</taxon>
        <taxon>Gammaproteobacteria</taxon>
        <taxon>Alteromonadales</taxon>
        <taxon>Pseudoalteromonadaceae</taxon>
        <taxon>Pseudoalteromonas</taxon>
    </lineage>
</organism>
<evidence type="ECO:0000313" key="1">
    <source>
        <dbReference type="EMBL" id="MDP2564569.1"/>
    </source>
</evidence>
<keyword evidence="2" id="KW-1185">Reference proteome</keyword>
<evidence type="ECO:0000313" key="2">
    <source>
        <dbReference type="Proteomes" id="UP001177212"/>
    </source>
</evidence>
<dbReference type="EMBL" id="JAUYVT010000005">
    <property type="protein sequence ID" value="MDP2564569.1"/>
    <property type="molecule type" value="Genomic_DNA"/>
</dbReference>
<comment type="caution">
    <text evidence="1">The sequence shown here is derived from an EMBL/GenBank/DDBJ whole genome shotgun (WGS) entry which is preliminary data.</text>
</comment>
<dbReference type="RefSeq" id="WP_239104496.1">
    <property type="nucleotide sequence ID" value="NZ_JAUYVT010000005.1"/>
</dbReference>
<dbReference type="SUPFAM" id="SSF53850">
    <property type="entry name" value="Periplasmic binding protein-like II"/>
    <property type="match status" value="1"/>
</dbReference>
<reference evidence="1" key="1">
    <citation type="submission" date="2023-07" db="EMBL/GenBank/DDBJ databases">
        <title>Genome content predicts the carbon catabolic preferences of heterotrophic bacteria.</title>
        <authorList>
            <person name="Gralka M."/>
        </authorList>
    </citation>
    <scope>NUCLEOTIDE SEQUENCE</scope>
    <source>
        <strain evidence="1">4G09</strain>
    </source>
</reference>
<evidence type="ECO:0008006" key="3">
    <source>
        <dbReference type="Google" id="ProtNLM"/>
    </source>
</evidence>
<gene>
    <name evidence="1" type="ORF">Q8W34_07980</name>
</gene>